<name>A0ABR9DT56_9MICO</name>
<protein>
    <recommendedName>
        <fullName evidence="2">ATP-grasp domain-containing protein</fullName>
    </recommendedName>
</protein>
<accession>A0ABR9DT56</accession>
<gene>
    <name evidence="3" type="ORF">IGS67_12620</name>
</gene>
<evidence type="ECO:0000259" key="2">
    <source>
        <dbReference type="PROSITE" id="PS50975"/>
    </source>
</evidence>
<evidence type="ECO:0000256" key="1">
    <source>
        <dbReference type="PROSITE-ProRule" id="PRU00409"/>
    </source>
</evidence>
<evidence type="ECO:0000313" key="4">
    <source>
        <dbReference type="Proteomes" id="UP000642107"/>
    </source>
</evidence>
<feature type="domain" description="ATP-grasp" evidence="2">
    <location>
        <begin position="127"/>
        <end position="328"/>
    </location>
</feature>
<dbReference type="Gene3D" id="3.30.470.20">
    <property type="entry name" value="ATP-grasp fold, B domain"/>
    <property type="match status" value="1"/>
</dbReference>
<evidence type="ECO:0000313" key="3">
    <source>
        <dbReference type="EMBL" id="MBD9700323.1"/>
    </source>
</evidence>
<keyword evidence="1" id="KW-0067">ATP-binding</keyword>
<dbReference type="RefSeq" id="WP_192281724.1">
    <property type="nucleotide sequence ID" value="NZ_JACZDF010000008.1"/>
</dbReference>
<comment type="caution">
    <text evidence="3">The sequence shown here is derived from an EMBL/GenBank/DDBJ whole genome shotgun (WGS) entry which is preliminary data.</text>
</comment>
<dbReference type="PROSITE" id="PS50975">
    <property type="entry name" value="ATP_GRASP"/>
    <property type="match status" value="1"/>
</dbReference>
<dbReference type="EMBL" id="JACZDF010000008">
    <property type="protein sequence ID" value="MBD9700323.1"/>
    <property type="molecule type" value="Genomic_DNA"/>
</dbReference>
<proteinExistence type="predicted"/>
<organism evidence="3 4">
    <name type="scientific">Flavimobilis rhizosphaerae</name>
    <dbReference type="NCBI Taxonomy" id="2775421"/>
    <lineage>
        <taxon>Bacteria</taxon>
        <taxon>Bacillati</taxon>
        <taxon>Actinomycetota</taxon>
        <taxon>Actinomycetes</taxon>
        <taxon>Micrococcales</taxon>
        <taxon>Jonesiaceae</taxon>
        <taxon>Flavimobilis</taxon>
    </lineage>
</organism>
<keyword evidence="1" id="KW-0547">Nucleotide-binding</keyword>
<dbReference type="InterPro" id="IPR011761">
    <property type="entry name" value="ATP-grasp"/>
</dbReference>
<sequence length="411" mass="45891">MTYGNAEFVPVILGTNINTYNMARSLHEAFGVRTIALGRAALRETASSSIVDVRADARLGDPEVVVATLLELASELRADGRTLLLLPNIEFYANVVLDHREVLEEHYVVPLVRKELADRLMHKARFAELCAELGIPHPATEIVPPGPVAEDLGDDLPFPFPVIVKPANTDIYPRLRFPGKQKVYLVADAAGLRDVVRRMVDGGYDDDIVVQEYLAGDESVMQVVNTYSDRHGRMRFSSLGQIVLGEPDPGLVGNYNAIVTTHDDEVTAMVRTLLDSVGYTGPANLDIMIDARTGARTILEVNLRQGAASFYTMAAGGNLTRCYVDDLVHGVDLPDVVTRDERLWLNVPYLVALRYAPRSLRPLLRTARRHGVTHTLRYRADRSPRRLLELARIDLRRTLDFVRHGRERLNR</sequence>
<keyword evidence="4" id="KW-1185">Reference proteome</keyword>
<dbReference type="Proteomes" id="UP000642107">
    <property type="component" value="Unassembled WGS sequence"/>
</dbReference>
<dbReference type="SUPFAM" id="SSF56059">
    <property type="entry name" value="Glutathione synthetase ATP-binding domain-like"/>
    <property type="match status" value="1"/>
</dbReference>
<reference evidence="3 4" key="1">
    <citation type="submission" date="2020-09" db="EMBL/GenBank/DDBJ databases">
        <title>Flavimobilis rhizosphaerae sp. nov., isolated from rhizosphere soil of Spartina alterniflora.</title>
        <authorList>
            <person name="Hanqin C."/>
        </authorList>
    </citation>
    <scope>NUCLEOTIDE SEQUENCE [LARGE SCALE GENOMIC DNA]</scope>
    <source>
        <strain evidence="3 4">GY 10621</strain>
    </source>
</reference>